<dbReference type="Gene3D" id="1.20.120.1760">
    <property type="match status" value="1"/>
</dbReference>
<evidence type="ECO:0000313" key="5">
    <source>
        <dbReference type="Proteomes" id="UP000449710"/>
    </source>
</evidence>
<evidence type="ECO:0000256" key="2">
    <source>
        <dbReference type="RuleBase" id="RU003750"/>
    </source>
</evidence>
<dbReference type="Proteomes" id="UP000449710">
    <property type="component" value="Unassembled WGS sequence"/>
</dbReference>
<name>A0AA44BES2_9CLOT</name>
<organism evidence="4 5">
    <name type="scientific">Isachenkonia alkalipeptolytica</name>
    <dbReference type="NCBI Taxonomy" id="2565777"/>
    <lineage>
        <taxon>Bacteria</taxon>
        <taxon>Bacillati</taxon>
        <taxon>Bacillota</taxon>
        <taxon>Clostridia</taxon>
        <taxon>Eubacteriales</taxon>
        <taxon>Clostridiaceae</taxon>
        <taxon>Isachenkonia</taxon>
    </lineage>
</organism>
<sequence>MIDTKLRPAFNRFFEKMAEVMIKMNCTPDQITVIAFILGVFAAILTAGKNPVIALALLWLSGLMDVLDGTVARLTKRTSAGGALLDLILDRMVEAAMIFGFHYWMPEYTWMYLFFLTGVIFNFSTFLAAGSLYQNLGEKSIHYDSGLLERTETFIFFSLVLIFPHLTFYLFLIFNVLMFVTGIGRFYGIYRFGEQSN</sequence>
<dbReference type="GO" id="GO:0016020">
    <property type="term" value="C:membrane"/>
    <property type="evidence" value="ECO:0007669"/>
    <property type="project" value="InterPro"/>
</dbReference>
<gene>
    <name evidence="4" type="ORF">ISALK_04915</name>
</gene>
<dbReference type="InterPro" id="IPR048254">
    <property type="entry name" value="CDP_ALCOHOL_P_TRANSF_CS"/>
</dbReference>
<dbReference type="InterPro" id="IPR043130">
    <property type="entry name" value="CDP-OH_PTrfase_TM_dom"/>
</dbReference>
<dbReference type="InterPro" id="IPR000462">
    <property type="entry name" value="CDP-OH_P_trans"/>
</dbReference>
<keyword evidence="3" id="KW-1133">Transmembrane helix</keyword>
<evidence type="ECO:0000313" key="4">
    <source>
        <dbReference type="EMBL" id="NBG87836.1"/>
    </source>
</evidence>
<dbReference type="Pfam" id="PF01066">
    <property type="entry name" value="CDP-OH_P_transf"/>
    <property type="match status" value="1"/>
</dbReference>
<protein>
    <submittedName>
        <fullName evidence="4">CDP-alcohol phosphatidyltransferase family protein</fullName>
    </submittedName>
</protein>
<feature type="transmembrane region" description="Helical" evidence="3">
    <location>
        <begin position="154"/>
        <end position="180"/>
    </location>
</feature>
<comment type="caution">
    <text evidence="4">The sequence shown here is derived from an EMBL/GenBank/DDBJ whole genome shotgun (WGS) entry which is preliminary data.</text>
</comment>
<feature type="transmembrane region" description="Helical" evidence="3">
    <location>
        <begin position="110"/>
        <end position="133"/>
    </location>
</feature>
<keyword evidence="5" id="KW-1185">Reference proteome</keyword>
<evidence type="ECO:0000256" key="3">
    <source>
        <dbReference type="SAM" id="Phobius"/>
    </source>
</evidence>
<proteinExistence type="inferred from homology"/>
<dbReference type="EMBL" id="SUMG01000004">
    <property type="protein sequence ID" value="NBG87836.1"/>
    <property type="molecule type" value="Genomic_DNA"/>
</dbReference>
<comment type="similarity">
    <text evidence="2">Belongs to the CDP-alcohol phosphatidyltransferase class-I family.</text>
</comment>
<accession>A0AA44BES2</accession>
<keyword evidence="3" id="KW-0472">Membrane</keyword>
<dbReference type="GO" id="GO:0008654">
    <property type="term" value="P:phospholipid biosynthetic process"/>
    <property type="evidence" value="ECO:0007669"/>
    <property type="project" value="InterPro"/>
</dbReference>
<keyword evidence="3" id="KW-0812">Transmembrane</keyword>
<dbReference type="GO" id="GO:0016780">
    <property type="term" value="F:phosphotransferase activity, for other substituted phosphate groups"/>
    <property type="evidence" value="ECO:0007669"/>
    <property type="project" value="InterPro"/>
</dbReference>
<evidence type="ECO:0000256" key="1">
    <source>
        <dbReference type="ARBA" id="ARBA00022679"/>
    </source>
</evidence>
<dbReference type="PROSITE" id="PS00379">
    <property type="entry name" value="CDP_ALCOHOL_P_TRANSF"/>
    <property type="match status" value="1"/>
</dbReference>
<dbReference type="AlphaFoldDB" id="A0AA44BES2"/>
<reference evidence="4 5" key="1">
    <citation type="submission" date="2019-04" db="EMBL/GenBank/DDBJ databases">
        <title>Isachenkonia alkalipeptolytica gen. nov. sp. nov. a new anaerobic, alkiliphilic organothrophic bacterium capable to reduce synthesized ferrihydrite isolated from a soda lake.</title>
        <authorList>
            <person name="Toshchakov S.V."/>
            <person name="Zavarzina D.G."/>
            <person name="Zhilina T.N."/>
            <person name="Kostrikina N.A."/>
            <person name="Kublanov I.V."/>
        </authorList>
    </citation>
    <scope>NUCLEOTIDE SEQUENCE [LARGE SCALE GENOMIC DNA]</scope>
    <source>
        <strain evidence="4 5">Z-1701</strain>
    </source>
</reference>
<feature type="transmembrane region" description="Helical" evidence="3">
    <location>
        <begin position="31"/>
        <end position="47"/>
    </location>
</feature>
<dbReference type="RefSeq" id="WP_160719721.1">
    <property type="nucleotide sequence ID" value="NZ_SUMG01000004.1"/>
</dbReference>
<keyword evidence="1 2" id="KW-0808">Transferase</keyword>